<organism evidence="1">
    <name type="scientific">Caldithrix abyssi</name>
    <dbReference type="NCBI Taxonomy" id="187145"/>
    <lineage>
        <taxon>Bacteria</taxon>
        <taxon>Pseudomonadati</taxon>
        <taxon>Calditrichota</taxon>
        <taxon>Calditrichia</taxon>
        <taxon>Calditrichales</taxon>
        <taxon>Calditrichaceae</taxon>
        <taxon>Caldithrix</taxon>
    </lineage>
</organism>
<feature type="non-terminal residue" evidence="1">
    <location>
        <position position="179"/>
    </location>
</feature>
<protein>
    <submittedName>
        <fullName evidence="1">Uncharacterized protein</fullName>
    </submittedName>
</protein>
<proteinExistence type="predicted"/>
<reference evidence="1" key="1">
    <citation type="journal article" date="2020" name="mSystems">
        <title>Genome- and Community-Level Interaction Insights into Carbon Utilization and Element Cycling Functions of Hydrothermarchaeota in Hydrothermal Sediment.</title>
        <authorList>
            <person name="Zhou Z."/>
            <person name="Liu Y."/>
            <person name="Xu W."/>
            <person name="Pan J."/>
            <person name="Luo Z.H."/>
            <person name="Li M."/>
        </authorList>
    </citation>
    <scope>NUCLEOTIDE SEQUENCE [LARGE SCALE GENOMIC DNA]</scope>
    <source>
        <strain evidence="1">HyVt-527</strain>
    </source>
</reference>
<evidence type="ECO:0000313" key="1">
    <source>
        <dbReference type="EMBL" id="HHJ52851.1"/>
    </source>
</evidence>
<dbReference type="Proteomes" id="UP000886124">
    <property type="component" value="Unassembled WGS sequence"/>
</dbReference>
<name>A0A7V5PPS1_CALAY</name>
<comment type="caution">
    <text evidence="1">The sequence shown here is derived from an EMBL/GenBank/DDBJ whole genome shotgun (WGS) entry which is preliminary data.</text>
</comment>
<sequence>MLLFVLFFSSTIHAQSSAFLSLRDSVAWQVVSGDTTVKLAPDNLLPFPTGEHLLDLRPLNDHLWQRRGFQMKTLLQSGDTLQIIPPAVELPLFPSQSFKIYPQDRNGFLPKLGIRKTNLLSRPILLSATVITNWLAFYLKRQADESYRKYNRTSDLSAMNHYYAKTRQLDLYSNIALTV</sequence>
<dbReference type="AlphaFoldDB" id="A0A7V5PPS1"/>
<accession>A0A7V5PPS1</accession>
<gene>
    <name evidence="1" type="ORF">ENJ89_06625</name>
</gene>
<dbReference type="EMBL" id="DROD01000446">
    <property type="protein sequence ID" value="HHJ52851.1"/>
    <property type="molecule type" value="Genomic_DNA"/>
</dbReference>